<dbReference type="SUPFAM" id="SSF56784">
    <property type="entry name" value="HAD-like"/>
    <property type="match status" value="1"/>
</dbReference>
<comment type="caution">
    <text evidence="9">The sequence shown here is derived from an EMBL/GenBank/DDBJ whole genome shotgun (WGS) entry which is preliminary data.</text>
</comment>
<keyword evidence="2 5" id="KW-0479">Metal-binding</keyword>
<dbReference type="SFLD" id="SFLDG01139">
    <property type="entry name" value="C2.A:_Pyridoxal_Phosphate_Phos"/>
    <property type="match status" value="1"/>
</dbReference>
<evidence type="ECO:0000256" key="2">
    <source>
        <dbReference type="ARBA" id="ARBA00022723"/>
    </source>
</evidence>
<keyword evidence="3 9" id="KW-0378">Hydrolase</keyword>
<feature type="binding site" evidence="7">
    <location>
        <position position="186"/>
    </location>
    <ligand>
        <name>substrate</name>
    </ligand>
</feature>
<dbReference type="InterPro" id="IPR036412">
    <property type="entry name" value="HAD-like_sf"/>
</dbReference>
<evidence type="ECO:0000256" key="1">
    <source>
        <dbReference type="ARBA" id="ARBA00006696"/>
    </source>
</evidence>
<dbReference type="GO" id="GO:0046872">
    <property type="term" value="F:metal ion binding"/>
    <property type="evidence" value="ECO:0007669"/>
    <property type="project" value="UniProtKB-KW"/>
</dbReference>
<dbReference type="EMBL" id="VDFM01000009">
    <property type="protein sequence ID" value="MQS52878.1"/>
    <property type="molecule type" value="Genomic_DNA"/>
</dbReference>
<dbReference type="Gene3D" id="3.40.50.1000">
    <property type="entry name" value="HAD superfamily/HAD-like"/>
    <property type="match status" value="2"/>
</dbReference>
<dbReference type="AlphaFoldDB" id="A0A5P0ZIL9"/>
<dbReference type="RefSeq" id="WP_153383451.1">
    <property type="nucleotide sequence ID" value="NZ_VDFM01000009.1"/>
</dbReference>
<dbReference type="OrthoDB" id="9810449at2"/>
<dbReference type="CDD" id="cd07530">
    <property type="entry name" value="HAD_Pase_UmpH-like"/>
    <property type="match status" value="1"/>
</dbReference>
<dbReference type="Pfam" id="PF13242">
    <property type="entry name" value="Hydrolase_like"/>
    <property type="match status" value="1"/>
</dbReference>
<evidence type="ECO:0000256" key="8">
    <source>
        <dbReference type="PIRSR" id="PIRSR000915-3"/>
    </source>
</evidence>
<comment type="function">
    <text evidence="5">Catalyzes the dephosphorylation of 2-6 carbon acid sugars in vitro.</text>
</comment>
<dbReference type="GO" id="GO:0005737">
    <property type="term" value="C:cytoplasm"/>
    <property type="evidence" value="ECO:0007669"/>
    <property type="project" value="TreeGrafter"/>
</dbReference>
<dbReference type="SFLD" id="SFLDS00003">
    <property type="entry name" value="Haloacid_Dehalogenase"/>
    <property type="match status" value="1"/>
</dbReference>
<evidence type="ECO:0000313" key="10">
    <source>
        <dbReference type="Proteomes" id="UP000380386"/>
    </source>
</evidence>
<evidence type="ECO:0000256" key="4">
    <source>
        <dbReference type="ARBA" id="ARBA00022842"/>
    </source>
</evidence>
<gene>
    <name evidence="9" type="ORF">FHL02_07580</name>
</gene>
<dbReference type="PIRSF" id="PIRSF000915">
    <property type="entry name" value="PGP-type_phosphatase"/>
    <property type="match status" value="1"/>
</dbReference>
<feature type="active site" description="Proton donor" evidence="6">
    <location>
        <position position="12"/>
    </location>
</feature>
<keyword evidence="4 5" id="KW-0460">Magnesium</keyword>
<name>A0A5P0ZIL9_9LACO</name>
<dbReference type="EC" id="3.1.3.-" evidence="5"/>
<dbReference type="FunFam" id="3.40.50.1000:FF:000053">
    <property type="entry name" value="TIGR01457 family HAD hydrolase"/>
    <property type="match status" value="1"/>
</dbReference>
<evidence type="ECO:0000256" key="6">
    <source>
        <dbReference type="PIRSR" id="PIRSR000915-1"/>
    </source>
</evidence>
<feature type="active site" description="Nucleophile" evidence="6">
    <location>
        <position position="10"/>
    </location>
</feature>
<dbReference type="Pfam" id="PF13344">
    <property type="entry name" value="Hydrolase_6"/>
    <property type="match status" value="1"/>
</dbReference>
<comment type="cofactor">
    <cofactor evidence="8">
        <name>Mg(2+)</name>
        <dbReference type="ChEBI" id="CHEBI:18420"/>
    </cofactor>
    <text evidence="8">Divalent metal ions. Mg(2+) is the most effective.</text>
</comment>
<evidence type="ECO:0000313" key="9">
    <source>
        <dbReference type="EMBL" id="MQS52878.1"/>
    </source>
</evidence>
<feature type="binding site" evidence="8">
    <location>
        <position position="211"/>
    </location>
    <ligand>
        <name>Mg(2+)</name>
        <dbReference type="ChEBI" id="CHEBI:18420"/>
    </ligand>
</feature>
<evidence type="ECO:0000256" key="7">
    <source>
        <dbReference type="PIRSR" id="PIRSR000915-2"/>
    </source>
</evidence>
<dbReference type="NCBIfam" id="TIGR01460">
    <property type="entry name" value="HAD-SF-IIA"/>
    <property type="match status" value="1"/>
</dbReference>
<feature type="binding site" evidence="8">
    <location>
        <position position="12"/>
    </location>
    <ligand>
        <name>Mg(2+)</name>
        <dbReference type="ChEBI" id="CHEBI:18420"/>
    </ligand>
</feature>
<dbReference type="InterPro" id="IPR006354">
    <property type="entry name" value="HAD-SF_hydro_IIA_hyp1"/>
</dbReference>
<dbReference type="NCBIfam" id="TIGR01457">
    <property type="entry name" value="HAD-SF-IIA-hyp2"/>
    <property type="match status" value="1"/>
</dbReference>
<proteinExistence type="inferred from homology"/>
<dbReference type="PANTHER" id="PTHR19288:SF46">
    <property type="entry name" value="HALOACID DEHALOGENASE-LIKE HYDROLASE DOMAIN-CONTAINING PROTEIN 2"/>
    <property type="match status" value="1"/>
</dbReference>
<reference evidence="9 10" key="1">
    <citation type="journal article" date="2019" name="Syst. Appl. Microbiol.">
        <title>Polyphasic characterization of two novel Lactobacillus spp. isolated from blown salami packages: Description of Lactobacillus halodurans sp. nov. and Lactobacillus salsicarnum sp. nov.</title>
        <authorList>
            <person name="Schuster J.A."/>
            <person name="Klingl A."/>
            <person name="Vogel R.F."/>
            <person name="Ehrmann M.A."/>
        </authorList>
    </citation>
    <scope>NUCLEOTIDE SEQUENCE [LARGE SCALE GENOMIC DNA]</scope>
    <source>
        <strain evidence="9 10">TMW 1.2118</strain>
    </source>
</reference>
<comment type="similarity">
    <text evidence="1 5">Belongs to the HAD-like hydrolase superfamily. NagD family.</text>
</comment>
<evidence type="ECO:0000256" key="5">
    <source>
        <dbReference type="PIRNR" id="PIRNR000915"/>
    </source>
</evidence>
<evidence type="ECO:0000256" key="3">
    <source>
        <dbReference type="ARBA" id="ARBA00022801"/>
    </source>
</evidence>
<dbReference type="GO" id="GO:0016791">
    <property type="term" value="F:phosphatase activity"/>
    <property type="evidence" value="ECO:0007669"/>
    <property type="project" value="TreeGrafter"/>
</dbReference>
<dbReference type="InterPro" id="IPR023214">
    <property type="entry name" value="HAD_sf"/>
</dbReference>
<dbReference type="PANTHER" id="PTHR19288">
    <property type="entry name" value="4-NITROPHENYLPHOSPHATASE-RELATED"/>
    <property type="match status" value="1"/>
</dbReference>
<dbReference type="Proteomes" id="UP000380386">
    <property type="component" value="Unassembled WGS sequence"/>
</dbReference>
<accession>A0A5P0ZIL9</accession>
<dbReference type="InterPro" id="IPR006357">
    <property type="entry name" value="HAD-SF_hydro_IIA"/>
</dbReference>
<organism evidence="9 10">
    <name type="scientific">Companilactobacillus mishanensis</name>
    <dbReference type="NCBI Taxonomy" id="2486008"/>
    <lineage>
        <taxon>Bacteria</taxon>
        <taxon>Bacillati</taxon>
        <taxon>Bacillota</taxon>
        <taxon>Bacilli</taxon>
        <taxon>Lactobacillales</taxon>
        <taxon>Lactobacillaceae</taxon>
        <taxon>Companilactobacillus</taxon>
    </lineage>
</organism>
<protein>
    <recommendedName>
        <fullName evidence="5">Acid sugar phosphatase</fullName>
        <ecNumber evidence="5">3.1.3.-</ecNumber>
    </recommendedName>
</protein>
<sequence length="260" mass="28817">MTNYETYLIDLDGTMYRGKDKIPEAHDFVDRLNANNINYYFLTNNSTKTPQQVADNLMNNHQITATAEQVITPSLATADYVRHMFDDDVSNHTAYVIGEFGLKSAIFGTGIKLEEDNPDVVIVGLDYDVTYHKFEVATLAIKRGAFFIGTNADTNLPNERGLVPGAGSVISLVETATQMKAKYIGKPETDIVDYAVSAKGFDRSKAVMVGDNYNTDILCGLNAGLDTLLVYTGFSTHEDIAKEERKPTYQIESLAEWDVK</sequence>
<feature type="binding site" evidence="8">
    <location>
        <position position="10"/>
    </location>
    <ligand>
        <name>Mg(2+)</name>
        <dbReference type="ChEBI" id="CHEBI:18420"/>
    </ligand>
</feature>